<sequence length="75" mass="8421">MPHMTQRNRKLIGAFLSVLSIVVWCVLATSVYLAFPPELPWYVLIVYFIVAGMGWLLPAMAIIKWMARPDGAAKS</sequence>
<protein>
    <recommendedName>
        <fullName evidence="4">DUF2842 domain-containing protein</fullName>
    </recommendedName>
</protein>
<gene>
    <name evidence="2" type="ORF">SAMN05216456_2004</name>
</gene>
<accession>A0A1I7NJI3</accession>
<dbReference type="InterPro" id="IPR021265">
    <property type="entry name" value="DUF2842"/>
</dbReference>
<evidence type="ECO:0000313" key="3">
    <source>
        <dbReference type="Proteomes" id="UP000199074"/>
    </source>
</evidence>
<evidence type="ECO:0000313" key="2">
    <source>
        <dbReference type="EMBL" id="SFV34841.1"/>
    </source>
</evidence>
<dbReference type="EMBL" id="FPCK01000002">
    <property type="protein sequence ID" value="SFV34841.1"/>
    <property type="molecule type" value="Genomic_DNA"/>
</dbReference>
<organism evidence="2 3">
    <name type="scientific">Devosia crocina</name>
    <dbReference type="NCBI Taxonomy" id="429728"/>
    <lineage>
        <taxon>Bacteria</taxon>
        <taxon>Pseudomonadati</taxon>
        <taxon>Pseudomonadota</taxon>
        <taxon>Alphaproteobacteria</taxon>
        <taxon>Hyphomicrobiales</taxon>
        <taxon>Devosiaceae</taxon>
        <taxon>Devosia</taxon>
    </lineage>
</organism>
<evidence type="ECO:0000256" key="1">
    <source>
        <dbReference type="SAM" id="Phobius"/>
    </source>
</evidence>
<dbReference type="Proteomes" id="UP000199074">
    <property type="component" value="Unassembled WGS sequence"/>
</dbReference>
<feature type="transmembrane region" description="Helical" evidence="1">
    <location>
        <begin position="41"/>
        <end position="67"/>
    </location>
</feature>
<keyword evidence="1" id="KW-1133">Transmembrane helix</keyword>
<keyword evidence="1" id="KW-0472">Membrane</keyword>
<dbReference type="Pfam" id="PF11003">
    <property type="entry name" value="DUF2842"/>
    <property type="match status" value="1"/>
</dbReference>
<evidence type="ECO:0008006" key="4">
    <source>
        <dbReference type="Google" id="ProtNLM"/>
    </source>
</evidence>
<reference evidence="2 3" key="1">
    <citation type="submission" date="2016-10" db="EMBL/GenBank/DDBJ databases">
        <authorList>
            <person name="de Groot N.N."/>
        </authorList>
    </citation>
    <scope>NUCLEOTIDE SEQUENCE [LARGE SCALE GENOMIC DNA]</scope>
    <source>
        <strain evidence="2 3">IPL20</strain>
    </source>
</reference>
<proteinExistence type="predicted"/>
<keyword evidence="3" id="KW-1185">Reference proteome</keyword>
<dbReference type="STRING" id="429728.SAMN05216456_2004"/>
<dbReference type="OrthoDB" id="7510023at2"/>
<name>A0A1I7NJI3_9HYPH</name>
<dbReference type="AlphaFoldDB" id="A0A1I7NJI3"/>
<feature type="transmembrane region" description="Helical" evidence="1">
    <location>
        <begin position="12"/>
        <end position="35"/>
    </location>
</feature>
<keyword evidence="1" id="KW-0812">Transmembrane</keyword>